<dbReference type="Gene3D" id="3.40.50.1820">
    <property type="entry name" value="alpha/beta hydrolase"/>
    <property type="match status" value="1"/>
</dbReference>
<protein>
    <submittedName>
        <fullName evidence="2">Alpha/beta hydrolase</fullName>
    </submittedName>
</protein>
<dbReference type="PRINTS" id="PR00111">
    <property type="entry name" value="ABHYDROLASE"/>
</dbReference>
<dbReference type="Pfam" id="PF12697">
    <property type="entry name" value="Abhydrolase_6"/>
    <property type="match status" value="1"/>
</dbReference>
<evidence type="ECO:0000313" key="3">
    <source>
        <dbReference type="Proteomes" id="UP000669179"/>
    </source>
</evidence>
<accession>A0A939T2R1</accession>
<dbReference type="InterPro" id="IPR000639">
    <property type="entry name" value="Epox_hydrolase-like"/>
</dbReference>
<dbReference type="PRINTS" id="PR00412">
    <property type="entry name" value="EPOXHYDRLASE"/>
</dbReference>
<dbReference type="InterPro" id="IPR029058">
    <property type="entry name" value="AB_hydrolase_fold"/>
</dbReference>
<dbReference type="EMBL" id="JAGEOJ010000009">
    <property type="protein sequence ID" value="MBO2450066.1"/>
    <property type="molecule type" value="Genomic_DNA"/>
</dbReference>
<dbReference type="InterPro" id="IPR000073">
    <property type="entry name" value="AB_hydrolase_1"/>
</dbReference>
<dbReference type="PANTHER" id="PTHR43689:SF8">
    <property type="entry name" value="ALPHA_BETA-HYDROLASES SUPERFAMILY PROTEIN"/>
    <property type="match status" value="1"/>
</dbReference>
<dbReference type="AlphaFoldDB" id="A0A939T2R1"/>
<dbReference type="Proteomes" id="UP000669179">
    <property type="component" value="Unassembled WGS sequence"/>
</dbReference>
<keyword evidence="3" id="KW-1185">Reference proteome</keyword>
<comment type="caution">
    <text evidence="2">The sequence shown here is derived from an EMBL/GenBank/DDBJ whole genome shotgun (WGS) entry which is preliminary data.</text>
</comment>
<feature type="domain" description="AB hydrolase-1" evidence="1">
    <location>
        <begin position="17"/>
        <end position="265"/>
    </location>
</feature>
<evidence type="ECO:0000259" key="1">
    <source>
        <dbReference type="Pfam" id="PF12697"/>
    </source>
</evidence>
<sequence>MGARDVHVTVWGDGAPVVLVHGSTSWGTDEAFGFTAQRPLADGFRLLAMDRRGYGDSPDLSEDPGVTGVDGEYASDYLVDAADIADLLGDGAHLVGHSYGGVGAMLAAALRPEAVLSLALIEPGCYQAAADDPVVAAALAANREGRRHLPADLPADVYLKAATESVGLPPLGPTPRRLRAAHSALHERLCWEAPIPVAELAAVRLPTLVICGTWENAPGLYRERGGEPLMACARVTAERLGGRLLRVPGASHCAHVERPDRVNDALVELWRGTLAA</sequence>
<organism evidence="2 3">
    <name type="scientific">Actinomadura barringtoniae</name>
    <dbReference type="NCBI Taxonomy" id="1427535"/>
    <lineage>
        <taxon>Bacteria</taxon>
        <taxon>Bacillati</taxon>
        <taxon>Actinomycetota</taxon>
        <taxon>Actinomycetes</taxon>
        <taxon>Streptosporangiales</taxon>
        <taxon>Thermomonosporaceae</taxon>
        <taxon>Actinomadura</taxon>
    </lineage>
</organism>
<gene>
    <name evidence="2" type="ORF">J4573_23390</name>
</gene>
<keyword evidence="2" id="KW-0378">Hydrolase</keyword>
<dbReference type="PANTHER" id="PTHR43689">
    <property type="entry name" value="HYDROLASE"/>
    <property type="match status" value="1"/>
</dbReference>
<reference evidence="2" key="1">
    <citation type="submission" date="2021-03" db="EMBL/GenBank/DDBJ databases">
        <authorList>
            <person name="Kanchanasin P."/>
            <person name="Saeng-In P."/>
            <person name="Phongsopitanun W."/>
            <person name="Yuki M."/>
            <person name="Kudo T."/>
            <person name="Ohkuma M."/>
            <person name="Tanasupawat S."/>
        </authorList>
    </citation>
    <scope>NUCLEOTIDE SEQUENCE</scope>
    <source>
        <strain evidence="2">GKU 128</strain>
    </source>
</reference>
<dbReference type="SUPFAM" id="SSF53474">
    <property type="entry name" value="alpha/beta-Hydrolases"/>
    <property type="match status" value="1"/>
</dbReference>
<dbReference type="GO" id="GO:0016787">
    <property type="term" value="F:hydrolase activity"/>
    <property type="evidence" value="ECO:0007669"/>
    <property type="project" value="UniProtKB-KW"/>
</dbReference>
<name>A0A939T2R1_9ACTN</name>
<evidence type="ECO:0000313" key="2">
    <source>
        <dbReference type="EMBL" id="MBO2450066.1"/>
    </source>
</evidence>
<dbReference type="RefSeq" id="WP_208257937.1">
    <property type="nucleotide sequence ID" value="NZ_JAGEOJ010000009.1"/>
</dbReference>
<proteinExistence type="predicted"/>